<dbReference type="GO" id="GO:0008199">
    <property type="term" value="F:ferric iron binding"/>
    <property type="evidence" value="ECO:0007669"/>
    <property type="project" value="InterPro"/>
</dbReference>
<dbReference type="InterPro" id="IPR012347">
    <property type="entry name" value="Ferritin-like"/>
</dbReference>
<dbReference type="GO" id="GO:0004322">
    <property type="term" value="F:ferroxidase activity"/>
    <property type="evidence" value="ECO:0007669"/>
    <property type="project" value="TreeGrafter"/>
</dbReference>
<dbReference type="InterPro" id="IPR009040">
    <property type="entry name" value="Ferritin-like_diiron"/>
</dbReference>
<proteinExistence type="predicted"/>
<reference evidence="4 5" key="1">
    <citation type="journal article" date="2019" name="Nat. Microbiol.">
        <title>Mediterranean grassland soil C-N compound turnover is dependent on rainfall and depth, and is mediated by genomically divergent microorganisms.</title>
        <authorList>
            <person name="Diamond S."/>
            <person name="Andeer P.F."/>
            <person name="Li Z."/>
            <person name="Crits-Christoph A."/>
            <person name="Burstein D."/>
            <person name="Anantharaman K."/>
            <person name="Lane K.R."/>
            <person name="Thomas B.C."/>
            <person name="Pan C."/>
            <person name="Northen T.R."/>
            <person name="Banfield J.F."/>
        </authorList>
    </citation>
    <scope>NUCLEOTIDE SEQUENCE [LARGE SCALE GENOMIC DNA]</scope>
    <source>
        <strain evidence="4">WS_8</strain>
    </source>
</reference>
<dbReference type="Gene3D" id="1.20.1260.10">
    <property type="match status" value="1"/>
</dbReference>
<keyword evidence="1" id="KW-0409">Iron storage</keyword>
<dbReference type="PROSITE" id="PS50905">
    <property type="entry name" value="FERRITIN_LIKE"/>
    <property type="match status" value="1"/>
</dbReference>
<dbReference type="GO" id="GO:0006879">
    <property type="term" value="P:intracellular iron ion homeostasis"/>
    <property type="evidence" value="ECO:0007669"/>
    <property type="project" value="UniProtKB-KW"/>
</dbReference>
<protein>
    <recommendedName>
        <fullName evidence="3">Ferritin-like diiron domain-containing protein</fullName>
    </recommendedName>
</protein>
<keyword evidence="2" id="KW-0408">Iron</keyword>
<evidence type="ECO:0000259" key="3">
    <source>
        <dbReference type="PROSITE" id="PS50905"/>
    </source>
</evidence>
<comment type="caution">
    <text evidence="4">The sequence shown here is derived from an EMBL/GenBank/DDBJ whole genome shotgun (WGS) entry which is preliminary data.</text>
</comment>
<dbReference type="EMBL" id="VBOY01000027">
    <property type="protein sequence ID" value="TMQ67853.1"/>
    <property type="molecule type" value="Genomic_DNA"/>
</dbReference>
<accession>A0A538TW46</accession>
<feature type="domain" description="Ferritin-like diiron" evidence="3">
    <location>
        <begin position="5"/>
        <end position="143"/>
    </location>
</feature>
<sequence>MPVKIANQAKLVKALNQSLGWELRAQALYAHYAAYVKGLESLTLAEHFEEEVAESLGHAKKVREIIAVLGGEAVTTRDAAPIVHTEEVRVMLEEALKTESKAAEAYQKIIPMVRGNAVFYHTIYHILKDEMTAVMEVEALLGR</sequence>
<dbReference type="Proteomes" id="UP000316609">
    <property type="component" value="Unassembled WGS sequence"/>
</dbReference>
<dbReference type="InterPro" id="IPR008331">
    <property type="entry name" value="Ferritin_DPS_dom"/>
</dbReference>
<dbReference type="AlphaFoldDB" id="A0A538TW46"/>
<name>A0A538TW46_UNCEI</name>
<dbReference type="PANTHER" id="PTHR30295">
    <property type="entry name" value="BACTERIOFERRITIN"/>
    <property type="match status" value="1"/>
</dbReference>
<evidence type="ECO:0000256" key="2">
    <source>
        <dbReference type="ARBA" id="ARBA00023004"/>
    </source>
</evidence>
<evidence type="ECO:0000256" key="1">
    <source>
        <dbReference type="ARBA" id="ARBA00022434"/>
    </source>
</evidence>
<dbReference type="InterPro" id="IPR009078">
    <property type="entry name" value="Ferritin-like_SF"/>
</dbReference>
<evidence type="ECO:0000313" key="5">
    <source>
        <dbReference type="Proteomes" id="UP000316609"/>
    </source>
</evidence>
<dbReference type="Pfam" id="PF00210">
    <property type="entry name" value="Ferritin"/>
    <property type="match status" value="1"/>
</dbReference>
<dbReference type="PANTHER" id="PTHR30295:SF0">
    <property type="entry name" value="BACTERIOFERRITIN"/>
    <property type="match status" value="1"/>
</dbReference>
<dbReference type="GO" id="GO:0020037">
    <property type="term" value="F:heme binding"/>
    <property type="evidence" value="ECO:0007669"/>
    <property type="project" value="TreeGrafter"/>
</dbReference>
<dbReference type="SUPFAM" id="SSF47240">
    <property type="entry name" value="Ferritin-like"/>
    <property type="match status" value="1"/>
</dbReference>
<gene>
    <name evidence="4" type="ORF">E6K78_03295</name>
</gene>
<evidence type="ECO:0000313" key="4">
    <source>
        <dbReference type="EMBL" id="TMQ67853.1"/>
    </source>
</evidence>
<organism evidence="4 5">
    <name type="scientific">Eiseniibacteriota bacterium</name>
    <dbReference type="NCBI Taxonomy" id="2212470"/>
    <lineage>
        <taxon>Bacteria</taxon>
        <taxon>Candidatus Eiseniibacteriota</taxon>
    </lineage>
</organism>
<dbReference type="GO" id="GO:0005829">
    <property type="term" value="C:cytosol"/>
    <property type="evidence" value="ECO:0007669"/>
    <property type="project" value="TreeGrafter"/>
</dbReference>